<keyword evidence="7" id="KW-0832">Ubl conjugation</keyword>
<dbReference type="Pfam" id="PF14484">
    <property type="entry name" value="FISNA"/>
    <property type="match status" value="1"/>
</dbReference>
<evidence type="ECO:0000256" key="2">
    <source>
        <dbReference type="ARBA" id="ARBA00022490"/>
    </source>
</evidence>
<name>A0AAV6FV22_9TELE</name>
<dbReference type="InterPro" id="IPR050637">
    <property type="entry name" value="NLRP_innate_immun_reg"/>
</dbReference>
<dbReference type="Gene3D" id="3.40.50.300">
    <property type="entry name" value="P-loop containing nucleotide triphosphate hydrolases"/>
    <property type="match status" value="1"/>
</dbReference>
<organism evidence="13 14">
    <name type="scientific">Alosa alosa</name>
    <name type="common">allis shad</name>
    <dbReference type="NCBI Taxonomy" id="278164"/>
    <lineage>
        <taxon>Eukaryota</taxon>
        <taxon>Metazoa</taxon>
        <taxon>Chordata</taxon>
        <taxon>Craniata</taxon>
        <taxon>Vertebrata</taxon>
        <taxon>Euteleostomi</taxon>
        <taxon>Actinopterygii</taxon>
        <taxon>Neopterygii</taxon>
        <taxon>Teleostei</taxon>
        <taxon>Clupei</taxon>
        <taxon>Clupeiformes</taxon>
        <taxon>Clupeoidei</taxon>
        <taxon>Clupeidae</taxon>
        <taxon>Alosa</taxon>
    </lineage>
</organism>
<keyword evidence="5" id="KW-0547">Nucleotide-binding</keyword>
<dbReference type="Pfam" id="PF05729">
    <property type="entry name" value="NACHT"/>
    <property type="match status" value="1"/>
</dbReference>
<proteinExistence type="predicted"/>
<evidence type="ECO:0000256" key="9">
    <source>
        <dbReference type="ARBA" id="ARBA00023198"/>
    </source>
</evidence>
<dbReference type="GO" id="GO:0061702">
    <property type="term" value="C:canonical inflammasome complex"/>
    <property type="evidence" value="ECO:0007669"/>
    <property type="project" value="UniProtKB-SubCell"/>
</dbReference>
<protein>
    <recommendedName>
        <fullName evidence="15">NACHT, LRR and PYD domains-containing protein 3-like</fullName>
    </recommendedName>
</protein>
<evidence type="ECO:0000256" key="3">
    <source>
        <dbReference type="ARBA" id="ARBA00022588"/>
    </source>
</evidence>
<dbReference type="Gene3D" id="1.10.533.10">
    <property type="entry name" value="Death Domain, Fas"/>
    <property type="match status" value="1"/>
</dbReference>
<dbReference type="GO" id="GO:0042981">
    <property type="term" value="P:regulation of apoptotic process"/>
    <property type="evidence" value="ECO:0007669"/>
    <property type="project" value="InterPro"/>
</dbReference>
<evidence type="ECO:0000256" key="8">
    <source>
        <dbReference type="ARBA" id="ARBA00022859"/>
    </source>
</evidence>
<dbReference type="EMBL" id="JADWDJ010000019">
    <property type="protein sequence ID" value="KAG5265326.1"/>
    <property type="molecule type" value="Genomic_DNA"/>
</dbReference>
<keyword evidence="6" id="KW-0067">ATP-binding</keyword>
<evidence type="ECO:0000256" key="7">
    <source>
        <dbReference type="ARBA" id="ARBA00022843"/>
    </source>
</evidence>
<evidence type="ECO:0000256" key="4">
    <source>
        <dbReference type="ARBA" id="ARBA00022737"/>
    </source>
</evidence>
<dbReference type="PANTHER" id="PTHR45690:SF19">
    <property type="entry name" value="NACHT, LRR AND PYD DOMAINS-CONTAINING PROTEIN 3"/>
    <property type="match status" value="1"/>
</dbReference>
<keyword evidence="9" id="KW-0395">Inflammatory response</keyword>
<dbReference type="InterPro" id="IPR032675">
    <property type="entry name" value="LRR_dom_sf"/>
</dbReference>
<keyword evidence="8" id="KW-0391">Immunity</keyword>
<gene>
    <name evidence="13" type="ORF">AALO_G00241040</name>
</gene>
<evidence type="ECO:0000256" key="1">
    <source>
        <dbReference type="ARBA" id="ARBA00004110"/>
    </source>
</evidence>
<keyword evidence="3" id="KW-0399">Innate immunity</keyword>
<feature type="domain" description="CARD" evidence="11">
    <location>
        <begin position="41"/>
        <end position="117"/>
    </location>
</feature>
<dbReference type="Pfam" id="PF17776">
    <property type="entry name" value="NLRC4_HD2"/>
    <property type="match status" value="1"/>
</dbReference>
<keyword evidence="10" id="KW-1271">Inflammasome</keyword>
<dbReference type="Proteomes" id="UP000823561">
    <property type="component" value="Chromosome 19"/>
</dbReference>
<keyword evidence="4" id="KW-0677">Repeat</keyword>
<evidence type="ECO:0000259" key="12">
    <source>
        <dbReference type="PROSITE" id="PS50837"/>
    </source>
</evidence>
<dbReference type="InterPro" id="IPR007111">
    <property type="entry name" value="NACHT_NTPase"/>
</dbReference>
<evidence type="ECO:0000256" key="5">
    <source>
        <dbReference type="ARBA" id="ARBA00022741"/>
    </source>
</evidence>
<dbReference type="Gene3D" id="3.80.10.10">
    <property type="entry name" value="Ribonuclease Inhibitor"/>
    <property type="match status" value="1"/>
</dbReference>
<reference evidence="13" key="1">
    <citation type="submission" date="2020-10" db="EMBL/GenBank/DDBJ databases">
        <title>Chromosome-scale genome assembly of the Allis shad, Alosa alosa.</title>
        <authorList>
            <person name="Margot Z."/>
            <person name="Christophe K."/>
            <person name="Cabau C."/>
            <person name="Louis A."/>
            <person name="Berthelot C."/>
            <person name="Parey E."/>
            <person name="Roest Crollius H."/>
            <person name="Montfort J."/>
            <person name="Robinson-Rechavi M."/>
            <person name="Bucao C."/>
            <person name="Bouchez O."/>
            <person name="Gislard M."/>
            <person name="Lluch J."/>
            <person name="Milhes M."/>
            <person name="Lampietro C."/>
            <person name="Lopez Roques C."/>
            <person name="Donnadieu C."/>
            <person name="Braasch I."/>
            <person name="Desvignes T."/>
            <person name="Postlethwait J."/>
            <person name="Bobe J."/>
            <person name="Guiguen Y."/>
        </authorList>
    </citation>
    <scope>NUCLEOTIDE SEQUENCE</scope>
    <source>
        <strain evidence="13">M-15738</strain>
        <tissue evidence="13">Blood</tissue>
    </source>
</reference>
<evidence type="ECO:0000256" key="6">
    <source>
        <dbReference type="ARBA" id="ARBA00022840"/>
    </source>
</evidence>
<feature type="domain" description="NACHT" evidence="12">
    <location>
        <begin position="209"/>
        <end position="344"/>
    </location>
</feature>
<evidence type="ECO:0008006" key="15">
    <source>
        <dbReference type="Google" id="ProtNLM"/>
    </source>
</evidence>
<sequence length="942" mass="106659">MATTPLDGQEIMDILGAGEGADNQTLAPSPPKATDQVFNTRSELINGIGDAALKALLDGLQEPTSDMPPVITARERNEVLQKHIVTEDQVTCLVDMVLKEGERACERFLSLLKDKEPGVCDHSPMIFNLKDWIYSQYKTVQEYNSLPGQDVLMTDRYTDLLIVQQHRQQKEREEEIRFRGVSLFSARDAYQGTTVDQFFSPDDRGEVPKAVILQGHSGHGKSFTAQKIMLDWASGNLYQDRFELILHLRCKELNQVSRETSLVDLVNCSQTFTPLISQKLKDSPKKVLFLIDGFDELRFTMNEINFSSVKDPFTPAPVEATLSALLKGSILLDCFLLVTTRPTAADTLSKLLKRPQRSTETLGFSEKGVEEYFQSFQGENSEVTELETTTSIFVDFVSILLEHHCQHLSQPVPTLLRSLGQLAERGMLEQRVLFEKESVESKISDLATVPFLCKFLQKKTVRKKELYSFMHLSFQEFFTALYYTFDQNEEKIEELLSTINAYEAKSHLLPVIQFLFGLSNTKVIENLEELELPCVSSIRGQLEEWILHLTEQSKSSEETAVMVFILHCLYELHEEEFVRRAMGDWSKIAFDSIPLTRTDCWALRYCLQCCPNIRSLQLTDSNITAEKLEMLQHELSRCEELRLHVGQLSDADVNDLTTALGEGRILSDLRVANSSLSEESVLQVFSALSRQKSVGAVEMTVKTITITTAERLLHLYKTTLIKDRVGMGVPKGADRAEGLCSALEMRRVEEDVRLWIARYGDSSPESETSSLGLALLFPSQISDIILREILHRFHQLRRFTDKSLEYSERVNALFSWLASLPDLKRLELAVSCLTEIWATRILKLIHSCPSLINVCFEAAGHDTSLKKEEGLLLEEGVCLLQEAQRRPDCTITLTGKSCCKATEPCTEFKDAILSCNELQDITLGQHSQQKKKKKKKKDCVLM</sequence>
<evidence type="ECO:0000313" key="14">
    <source>
        <dbReference type="Proteomes" id="UP000823561"/>
    </source>
</evidence>
<dbReference type="SUPFAM" id="SSF52540">
    <property type="entry name" value="P-loop containing nucleoside triphosphate hydrolases"/>
    <property type="match status" value="1"/>
</dbReference>
<dbReference type="GO" id="GO:0045087">
    <property type="term" value="P:innate immune response"/>
    <property type="evidence" value="ECO:0007669"/>
    <property type="project" value="UniProtKB-KW"/>
</dbReference>
<dbReference type="PROSITE" id="PS50209">
    <property type="entry name" value="CARD"/>
    <property type="match status" value="1"/>
</dbReference>
<evidence type="ECO:0000256" key="10">
    <source>
        <dbReference type="ARBA" id="ARBA00023233"/>
    </source>
</evidence>
<dbReference type="PANTHER" id="PTHR45690">
    <property type="entry name" value="NACHT, LRR AND PYD DOMAINS-CONTAINING PROTEIN 12"/>
    <property type="match status" value="1"/>
</dbReference>
<evidence type="ECO:0000259" key="11">
    <source>
        <dbReference type="PROSITE" id="PS50209"/>
    </source>
</evidence>
<dbReference type="InterPro" id="IPR011029">
    <property type="entry name" value="DEATH-like_dom_sf"/>
</dbReference>
<comment type="subcellular location">
    <subcellularLocation>
        <location evidence="1">Inflammasome</location>
    </subcellularLocation>
</comment>
<dbReference type="InterPro" id="IPR029495">
    <property type="entry name" value="NACHT-assoc"/>
</dbReference>
<dbReference type="InterPro" id="IPR027417">
    <property type="entry name" value="P-loop_NTPase"/>
</dbReference>
<accession>A0AAV6FV22</accession>
<dbReference type="GO" id="GO:0005524">
    <property type="term" value="F:ATP binding"/>
    <property type="evidence" value="ECO:0007669"/>
    <property type="project" value="UniProtKB-KW"/>
</dbReference>
<evidence type="ECO:0000313" key="13">
    <source>
        <dbReference type="EMBL" id="KAG5265326.1"/>
    </source>
</evidence>
<keyword evidence="14" id="KW-1185">Reference proteome</keyword>
<dbReference type="InterPro" id="IPR001315">
    <property type="entry name" value="CARD"/>
</dbReference>
<dbReference type="InterPro" id="IPR041267">
    <property type="entry name" value="NLRP_HD2"/>
</dbReference>
<dbReference type="SUPFAM" id="SSF47986">
    <property type="entry name" value="DEATH domain"/>
    <property type="match status" value="1"/>
</dbReference>
<keyword evidence="2" id="KW-0963">Cytoplasm</keyword>
<comment type="caution">
    <text evidence="13">The sequence shown here is derived from an EMBL/GenBank/DDBJ whole genome shotgun (WGS) entry which is preliminary data.</text>
</comment>
<dbReference type="PROSITE" id="PS50837">
    <property type="entry name" value="NACHT"/>
    <property type="match status" value="1"/>
</dbReference>
<dbReference type="SUPFAM" id="SSF52047">
    <property type="entry name" value="RNI-like"/>
    <property type="match status" value="1"/>
</dbReference>
<dbReference type="AlphaFoldDB" id="A0AAV6FV22"/>